<name>A0A9J7AUN4_9PROT</name>
<dbReference type="Pfam" id="PF12073">
    <property type="entry name" value="DUF3553"/>
    <property type="match status" value="1"/>
</dbReference>
<dbReference type="KEGG" id="naci:NUH88_02295"/>
<dbReference type="EMBL" id="CP102480">
    <property type="protein sequence ID" value="UUX50530.1"/>
    <property type="molecule type" value="Genomic_DNA"/>
</dbReference>
<protein>
    <submittedName>
        <fullName evidence="1">DUF3553 domain-containing protein</fullName>
    </submittedName>
</protein>
<dbReference type="AlphaFoldDB" id="A0A9J7AUN4"/>
<keyword evidence="2" id="KW-1185">Reference proteome</keyword>
<dbReference type="InterPro" id="IPR021938">
    <property type="entry name" value="DUF3553"/>
</dbReference>
<reference evidence="1" key="1">
    <citation type="submission" date="2022-08" db="EMBL/GenBank/DDBJ databases">
        <title>Nisaea acidiphila sp. nov., isolated from a marine algal debris and emended description of the genus Nisaea Urios et al. 2008.</title>
        <authorList>
            <person name="Kwon K."/>
        </authorList>
    </citation>
    <scope>NUCLEOTIDE SEQUENCE</scope>
    <source>
        <strain evidence="1">MEBiC11861</strain>
    </source>
</reference>
<proteinExistence type="predicted"/>
<organism evidence="1 2">
    <name type="scientific">Nisaea acidiphila</name>
    <dbReference type="NCBI Taxonomy" id="1862145"/>
    <lineage>
        <taxon>Bacteria</taxon>
        <taxon>Pseudomonadati</taxon>
        <taxon>Pseudomonadota</taxon>
        <taxon>Alphaproteobacteria</taxon>
        <taxon>Rhodospirillales</taxon>
        <taxon>Thalassobaculaceae</taxon>
        <taxon>Nisaea</taxon>
    </lineage>
</organism>
<evidence type="ECO:0000313" key="1">
    <source>
        <dbReference type="EMBL" id="UUX50530.1"/>
    </source>
</evidence>
<dbReference type="RefSeq" id="WP_257769713.1">
    <property type="nucleotide sequence ID" value="NZ_CP102480.1"/>
</dbReference>
<gene>
    <name evidence="1" type="ORF">NUH88_02295</name>
</gene>
<sequence>MSNFLTPGSFVLLADEPDWGIGQIQSVVGDRVTVNFEHRGKQLINSAKVDLVDADGMVEERRAARFG</sequence>
<evidence type="ECO:0000313" key="2">
    <source>
        <dbReference type="Proteomes" id="UP001060336"/>
    </source>
</evidence>
<dbReference type="Proteomes" id="UP001060336">
    <property type="component" value="Chromosome"/>
</dbReference>
<accession>A0A9J7AUN4</accession>